<name>A0A1F7L2L5_9BACT</name>
<dbReference type="InterPro" id="IPR013785">
    <property type="entry name" value="Aldolase_TIM"/>
</dbReference>
<dbReference type="EC" id="1.7.1.7" evidence="1"/>
<evidence type="ECO:0000313" key="7">
    <source>
        <dbReference type="Proteomes" id="UP000177050"/>
    </source>
</evidence>
<feature type="domain" description="IMP dehydrogenase/GMP reductase" evidence="5">
    <location>
        <begin position="5"/>
        <end position="328"/>
    </location>
</feature>
<dbReference type="Proteomes" id="UP000177050">
    <property type="component" value="Unassembled WGS sequence"/>
</dbReference>
<sequence length="331" mass="35070">MRASSLTYGDVLLVPQTNTFLKSRESANLTTQFGPYKLRVPIIAAPMDTIVGEKMIRALAELGAIGTLPRNKNFAENVSQCKKFTEEGVPCVYAIGLKNALQDAQTLKKNGAKIVLLDVAHGGMKQMIGAVTAIKKSVKNMWVIAGNIATYEQALWYKKNGVDIARVGVGPGGLCSTRLVAGSGFPQLSAVFETTTTKIPVIADGGIRHPGDAAKALAAGASIIMIGSLFAGCDETPGKIVNGKKRVRGQASESYMRDNHVAPGEYRAAEGIETYVPTKGPVQNVINQIAGGIRSAMSYAGASSLQEFSKKALFTLVSSSAADESRPHIRQ</sequence>
<dbReference type="CDD" id="cd00381">
    <property type="entry name" value="IMPDH"/>
    <property type="match status" value="1"/>
</dbReference>
<evidence type="ECO:0000256" key="1">
    <source>
        <dbReference type="ARBA" id="ARBA00012678"/>
    </source>
</evidence>
<dbReference type="PANTHER" id="PTHR43170:SF5">
    <property type="entry name" value="GMP REDUCTASE"/>
    <property type="match status" value="1"/>
</dbReference>
<dbReference type="Gene3D" id="3.20.20.70">
    <property type="entry name" value="Aldolase class I"/>
    <property type="match status" value="1"/>
</dbReference>
<keyword evidence="3" id="KW-0521">NADP</keyword>
<dbReference type="GO" id="GO:0016616">
    <property type="term" value="F:oxidoreductase activity, acting on the CH-OH group of donors, NAD or NADP as acceptor"/>
    <property type="evidence" value="ECO:0007669"/>
    <property type="project" value="UniProtKB-ARBA"/>
</dbReference>
<dbReference type="SUPFAM" id="SSF51412">
    <property type="entry name" value="Inosine monophosphate dehydrogenase (IMPDH)"/>
    <property type="match status" value="1"/>
</dbReference>
<evidence type="ECO:0000259" key="5">
    <source>
        <dbReference type="Pfam" id="PF00478"/>
    </source>
</evidence>
<keyword evidence="4" id="KW-0560">Oxidoreductase</keyword>
<dbReference type="PANTHER" id="PTHR43170">
    <property type="entry name" value="GMP REDUCTASE"/>
    <property type="match status" value="1"/>
</dbReference>
<dbReference type="InterPro" id="IPR050139">
    <property type="entry name" value="GMP_reductase"/>
</dbReference>
<gene>
    <name evidence="6" type="ORF">A3K52_05055</name>
</gene>
<dbReference type="FunFam" id="3.20.20.70:FF:000424">
    <property type="entry name" value="Inosine-5'-monophosphate dehydrogenase 2"/>
    <property type="match status" value="1"/>
</dbReference>
<evidence type="ECO:0000256" key="3">
    <source>
        <dbReference type="ARBA" id="ARBA00022857"/>
    </source>
</evidence>
<dbReference type="SMART" id="SM01240">
    <property type="entry name" value="IMPDH"/>
    <property type="match status" value="1"/>
</dbReference>
<evidence type="ECO:0000256" key="2">
    <source>
        <dbReference type="ARBA" id="ARBA00015800"/>
    </source>
</evidence>
<protein>
    <recommendedName>
        <fullName evidence="2">GMP reductase</fullName>
        <ecNumber evidence="1">1.7.1.7</ecNumber>
    </recommendedName>
</protein>
<dbReference type="InterPro" id="IPR001093">
    <property type="entry name" value="IMP_DH_GMPRt"/>
</dbReference>
<dbReference type="EMBL" id="MGBR01000001">
    <property type="protein sequence ID" value="OGK74347.1"/>
    <property type="molecule type" value="Genomic_DNA"/>
</dbReference>
<dbReference type="AlphaFoldDB" id="A0A1F7L2L5"/>
<organism evidence="6 7">
    <name type="scientific">Candidatus Roizmanbacteria bacterium RIFOXYD1_FULL_38_12</name>
    <dbReference type="NCBI Taxonomy" id="1802093"/>
    <lineage>
        <taxon>Bacteria</taxon>
        <taxon>Candidatus Roizmaniibacteriota</taxon>
    </lineage>
</organism>
<accession>A0A1F7L2L5</accession>
<evidence type="ECO:0000313" key="6">
    <source>
        <dbReference type="EMBL" id="OGK74347.1"/>
    </source>
</evidence>
<proteinExistence type="predicted"/>
<comment type="caution">
    <text evidence="6">The sequence shown here is derived from an EMBL/GenBank/DDBJ whole genome shotgun (WGS) entry which is preliminary data.</text>
</comment>
<dbReference type="GO" id="GO:0003920">
    <property type="term" value="F:GMP reductase activity"/>
    <property type="evidence" value="ECO:0007669"/>
    <property type="project" value="UniProtKB-EC"/>
</dbReference>
<dbReference type="Pfam" id="PF00478">
    <property type="entry name" value="IMPDH"/>
    <property type="match status" value="1"/>
</dbReference>
<evidence type="ECO:0000256" key="4">
    <source>
        <dbReference type="ARBA" id="ARBA00023002"/>
    </source>
</evidence>
<reference evidence="6 7" key="1">
    <citation type="journal article" date="2016" name="Nat. Commun.">
        <title>Thousands of microbial genomes shed light on interconnected biogeochemical processes in an aquifer system.</title>
        <authorList>
            <person name="Anantharaman K."/>
            <person name="Brown C.T."/>
            <person name="Hug L.A."/>
            <person name="Sharon I."/>
            <person name="Castelle C.J."/>
            <person name="Probst A.J."/>
            <person name="Thomas B.C."/>
            <person name="Singh A."/>
            <person name="Wilkins M.J."/>
            <person name="Karaoz U."/>
            <person name="Brodie E.L."/>
            <person name="Williams K.H."/>
            <person name="Hubbard S.S."/>
            <person name="Banfield J.F."/>
        </authorList>
    </citation>
    <scope>NUCLEOTIDE SEQUENCE [LARGE SCALE GENOMIC DNA]</scope>
</reference>